<accession>A0A948TJ59</accession>
<proteinExistence type="predicted"/>
<dbReference type="Pfam" id="PF02620">
    <property type="entry name" value="YceD"/>
    <property type="match status" value="1"/>
</dbReference>
<dbReference type="AlphaFoldDB" id="A0A948TJ59"/>
<comment type="caution">
    <text evidence="1">The sequence shown here is derived from an EMBL/GenBank/DDBJ whole genome shotgun (WGS) entry which is preliminary data.</text>
</comment>
<evidence type="ECO:0000313" key="2">
    <source>
        <dbReference type="Proteomes" id="UP000777303"/>
    </source>
</evidence>
<gene>
    <name evidence="1" type="ORF">H9901_03295</name>
</gene>
<dbReference type="EMBL" id="JAHLFS010000045">
    <property type="protein sequence ID" value="MBU3851704.1"/>
    <property type="molecule type" value="Genomic_DNA"/>
</dbReference>
<reference evidence="1" key="2">
    <citation type="submission" date="2021-04" db="EMBL/GenBank/DDBJ databases">
        <authorList>
            <person name="Gilroy R."/>
        </authorList>
    </citation>
    <scope>NUCLEOTIDE SEQUENCE</scope>
    <source>
        <strain evidence="1">F6-6636</strain>
    </source>
</reference>
<name>A0A948TJ59_9LACO</name>
<reference evidence="1" key="1">
    <citation type="journal article" date="2021" name="PeerJ">
        <title>Extensive microbial diversity within the chicken gut microbiome revealed by metagenomics and culture.</title>
        <authorList>
            <person name="Gilroy R."/>
            <person name="Ravi A."/>
            <person name="Getino M."/>
            <person name="Pursley I."/>
            <person name="Horton D.L."/>
            <person name="Alikhan N.F."/>
            <person name="Baker D."/>
            <person name="Gharbi K."/>
            <person name="Hall N."/>
            <person name="Watson M."/>
            <person name="Adriaenssens E.M."/>
            <person name="Foster-Nyarko E."/>
            <person name="Jarju S."/>
            <person name="Secka A."/>
            <person name="Antonio M."/>
            <person name="Oren A."/>
            <person name="Chaudhuri R.R."/>
            <person name="La Ragione R."/>
            <person name="Hildebrand F."/>
            <person name="Pallen M.J."/>
        </authorList>
    </citation>
    <scope>NUCLEOTIDE SEQUENCE</scope>
    <source>
        <strain evidence="1">F6-6636</strain>
    </source>
</reference>
<sequence>MLKWSVEELQKYRRKPLKFDTTVDLNTSLRERDNEIKAATPVHVSGYIKLDQNVYVVSFKATTTLTVPSTRSLTPVDLPTSIAETEIFAPADEDLTRFADDDRAIMVMEDDDVIDVQKAVEDYLILSIPTQVLTPAERDEDIMPSGQGWEVISEQDYANQKEQNDEQPHNAFAQLKGMFTEDDDK</sequence>
<dbReference type="Proteomes" id="UP000777303">
    <property type="component" value="Unassembled WGS sequence"/>
</dbReference>
<dbReference type="InterPro" id="IPR003772">
    <property type="entry name" value="YceD"/>
</dbReference>
<organism evidence="1 2">
    <name type="scientific">Candidatus Paralactobacillus gallistercoris</name>
    <dbReference type="NCBI Taxonomy" id="2838724"/>
    <lineage>
        <taxon>Bacteria</taxon>
        <taxon>Bacillati</taxon>
        <taxon>Bacillota</taxon>
        <taxon>Bacilli</taxon>
        <taxon>Lactobacillales</taxon>
        <taxon>Lactobacillaceae</taxon>
        <taxon>Lactobacillus</taxon>
    </lineage>
</organism>
<evidence type="ECO:0000313" key="1">
    <source>
        <dbReference type="EMBL" id="MBU3851704.1"/>
    </source>
</evidence>
<protein>
    <submittedName>
        <fullName evidence="1">DUF177 domain-containing protein</fullName>
    </submittedName>
</protein>